<gene>
    <name evidence="6" type="ORF">EJN92_07590</name>
</gene>
<dbReference type="FunFam" id="1.10.10.10:FF:000001">
    <property type="entry name" value="LysR family transcriptional regulator"/>
    <property type="match status" value="1"/>
</dbReference>
<evidence type="ECO:0000313" key="7">
    <source>
        <dbReference type="Proteomes" id="UP000275663"/>
    </source>
</evidence>
<dbReference type="InterPro" id="IPR036390">
    <property type="entry name" value="WH_DNA-bd_sf"/>
</dbReference>
<name>A0A3Q9BPZ4_9BURK</name>
<sequence>MNLKRLKHVLALADERNFARAAAQVHLSQPAFSRSIQALEEELGMRLFERGNSEVSATAAGVFLIQRARKLLFDSRCLERDIDLYRKNLIGNLAFGVGPFPAVSMLPELMPALRQAYPGIKLRVEVNNWNYLLEHLRNEELDFFVADTRDLPPSADLQISLLARQFGGFFVRAGHPLLKQSALSLSDILPFGIASVRLPQAIRLAIAQLLKLPADAELPIALECDDVMTLKRTAIGSDTVMALIHAAVIDELANGSLIPLPLSGIPLLHSEMGVVSLQGRSHSPVALFLIEKLQALASQLAELHPEQLTRITSLLPLK</sequence>
<dbReference type="GO" id="GO:0005829">
    <property type="term" value="C:cytosol"/>
    <property type="evidence" value="ECO:0007669"/>
    <property type="project" value="TreeGrafter"/>
</dbReference>
<keyword evidence="2" id="KW-0805">Transcription regulation</keyword>
<organism evidence="6 7">
    <name type="scientific">Undibacterium parvum</name>
    <dbReference type="NCBI Taxonomy" id="401471"/>
    <lineage>
        <taxon>Bacteria</taxon>
        <taxon>Pseudomonadati</taxon>
        <taxon>Pseudomonadota</taxon>
        <taxon>Betaproteobacteria</taxon>
        <taxon>Burkholderiales</taxon>
        <taxon>Oxalobacteraceae</taxon>
        <taxon>Undibacterium</taxon>
    </lineage>
</organism>
<dbReference type="PRINTS" id="PR00039">
    <property type="entry name" value="HTHLYSR"/>
</dbReference>
<dbReference type="CDD" id="cd05466">
    <property type="entry name" value="PBP2_LTTR_substrate"/>
    <property type="match status" value="1"/>
</dbReference>
<comment type="similarity">
    <text evidence="1">Belongs to the LysR transcriptional regulatory family.</text>
</comment>
<dbReference type="InterPro" id="IPR036388">
    <property type="entry name" value="WH-like_DNA-bd_sf"/>
</dbReference>
<dbReference type="InterPro" id="IPR050950">
    <property type="entry name" value="HTH-type_LysR_regulators"/>
</dbReference>
<dbReference type="Gene3D" id="1.10.10.10">
    <property type="entry name" value="Winged helix-like DNA-binding domain superfamily/Winged helix DNA-binding domain"/>
    <property type="match status" value="1"/>
</dbReference>
<dbReference type="PANTHER" id="PTHR30419">
    <property type="entry name" value="HTH-TYPE TRANSCRIPTIONAL REGULATOR YBHD"/>
    <property type="match status" value="1"/>
</dbReference>
<dbReference type="GO" id="GO:0003677">
    <property type="term" value="F:DNA binding"/>
    <property type="evidence" value="ECO:0007669"/>
    <property type="project" value="UniProtKB-KW"/>
</dbReference>
<dbReference type="SUPFAM" id="SSF53850">
    <property type="entry name" value="Periplasmic binding protein-like II"/>
    <property type="match status" value="1"/>
</dbReference>
<protein>
    <submittedName>
        <fullName evidence="6">LysR family transcriptional regulator</fullName>
    </submittedName>
</protein>
<keyword evidence="7" id="KW-1185">Reference proteome</keyword>
<dbReference type="Pfam" id="PF00126">
    <property type="entry name" value="HTH_1"/>
    <property type="match status" value="1"/>
</dbReference>
<evidence type="ECO:0000256" key="3">
    <source>
        <dbReference type="ARBA" id="ARBA00023125"/>
    </source>
</evidence>
<dbReference type="RefSeq" id="WP_126127257.1">
    <property type="nucleotide sequence ID" value="NZ_CP034464.1"/>
</dbReference>
<dbReference type="PROSITE" id="PS50931">
    <property type="entry name" value="HTH_LYSR"/>
    <property type="match status" value="1"/>
</dbReference>
<dbReference type="SUPFAM" id="SSF46785">
    <property type="entry name" value="Winged helix' DNA-binding domain"/>
    <property type="match status" value="1"/>
</dbReference>
<dbReference type="Gene3D" id="3.40.190.10">
    <property type="entry name" value="Periplasmic binding protein-like II"/>
    <property type="match status" value="2"/>
</dbReference>
<dbReference type="InterPro" id="IPR005119">
    <property type="entry name" value="LysR_subst-bd"/>
</dbReference>
<dbReference type="OrthoDB" id="5914299at2"/>
<evidence type="ECO:0000256" key="1">
    <source>
        <dbReference type="ARBA" id="ARBA00009437"/>
    </source>
</evidence>
<keyword evidence="3" id="KW-0238">DNA-binding</keyword>
<accession>A0A3Q9BPZ4</accession>
<evidence type="ECO:0000256" key="4">
    <source>
        <dbReference type="ARBA" id="ARBA00023163"/>
    </source>
</evidence>
<evidence type="ECO:0000313" key="6">
    <source>
        <dbReference type="EMBL" id="AZP11875.1"/>
    </source>
</evidence>
<dbReference type="Proteomes" id="UP000275663">
    <property type="component" value="Chromosome"/>
</dbReference>
<dbReference type="GO" id="GO:0003700">
    <property type="term" value="F:DNA-binding transcription factor activity"/>
    <property type="evidence" value="ECO:0007669"/>
    <property type="project" value="InterPro"/>
</dbReference>
<keyword evidence="4" id="KW-0804">Transcription</keyword>
<dbReference type="PANTHER" id="PTHR30419:SF30">
    <property type="entry name" value="LYSR FAMILY TRANSCRIPTIONAL REGULATOR"/>
    <property type="match status" value="1"/>
</dbReference>
<dbReference type="InterPro" id="IPR000847">
    <property type="entry name" value="LysR_HTH_N"/>
</dbReference>
<feature type="domain" description="HTH lysR-type" evidence="5">
    <location>
        <begin position="1"/>
        <end position="58"/>
    </location>
</feature>
<dbReference type="EMBL" id="CP034464">
    <property type="protein sequence ID" value="AZP11875.1"/>
    <property type="molecule type" value="Genomic_DNA"/>
</dbReference>
<proteinExistence type="inferred from homology"/>
<dbReference type="AlphaFoldDB" id="A0A3Q9BPZ4"/>
<evidence type="ECO:0000259" key="5">
    <source>
        <dbReference type="PROSITE" id="PS50931"/>
    </source>
</evidence>
<evidence type="ECO:0000256" key="2">
    <source>
        <dbReference type="ARBA" id="ARBA00023015"/>
    </source>
</evidence>
<dbReference type="Pfam" id="PF03466">
    <property type="entry name" value="LysR_substrate"/>
    <property type="match status" value="1"/>
</dbReference>
<reference evidence="6 7" key="1">
    <citation type="journal article" date="2011" name="Int. J. Syst. Evol. Microbiol.">
        <title>Description of Undibacterium oligocarboniphilum sp. nov., isolated from purified water, and Undibacterium pigrum strain CCUG 49012 as the type strain of Undibacterium parvum sp. nov., and emended descriptions of the genus Undibacterium and the species Undibacterium pigrum.</title>
        <authorList>
            <person name="Eder W."/>
            <person name="Wanner G."/>
            <person name="Ludwig W."/>
            <person name="Busse H.J."/>
            <person name="Ziemke-Kageler F."/>
            <person name="Lang E."/>
        </authorList>
    </citation>
    <scope>NUCLEOTIDE SEQUENCE [LARGE SCALE GENOMIC DNA]</scope>
    <source>
        <strain evidence="6 7">DSM 23061</strain>
    </source>
</reference>
<dbReference type="KEGG" id="upv:EJN92_07590"/>